<dbReference type="GO" id="GO:1902600">
    <property type="term" value="P:proton transmembrane transport"/>
    <property type="evidence" value="ECO:0007669"/>
    <property type="project" value="InterPro"/>
</dbReference>
<protein>
    <recommendedName>
        <fullName evidence="8">RCK N-terminal domain-containing protein</fullName>
    </recommendedName>
</protein>
<evidence type="ECO:0000313" key="10">
    <source>
        <dbReference type="Proteomes" id="UP000095237"/>
    </source>
</evidence>
<dbReference type="PANTHER" id="PTHR42751:SF1">
    <property type="entry name" value="CATION_PROTON ANTIPORTER YBAL-RELATED"/>
    <property type="match status" value="1"/>
</dbReference>
<evidence type="ECO:0000256" key="6">
    <source>
        <dbReference type="ARBA" id="ARBA00023136"/>
    </source>
</evidence>
<sequence length="385" mass="41807">MKVGGRFVPCLLSKIVKTRSEELFTLTVLVIAFLTAVLAAVVFQASFALGAFLGGMVVGKSKLSHQAGADILPLRDAFAVLFFLAVGMLFDFKFIVEYPLLICVCLVIVLLVKPLTAVFTVSVLGYSVKTALTVASGLAQVGEFSFILAQEAKRLNLAGDVVYNTIVVCSIISITLNPSLFKKVPAIEKFLHSRKKLWKILNFVTDRRRNKGSKEIAKNLLPTEEYLAQKTGIVVGYGPTGKKVTNALMEYDVKPIVVEINIDTVNSLSSQGQTVIYGDSAKKNILLAAGIKSADYLIITVPSLQVTLETASLASALNPKTRILVRARFLDSKETLKQTGISGMVFEEEEVSNALTSLLLDDLEKQSLLAVASELAKQSVDEERK</sequence>
<dbReference type="PROSITE" id="PS51201">
    <property type="entry name" value="RCK_N"/>
    <property type="match status" value="1"/>
</dbReference>
<dbReference type="Pfam" id="PF02254">
    <property type="entry name" value="TrkA_N"/>
    <property type="match status" value="1"/>
</dbReference>
<dbReference type="GO" id="GO:0015297">
    <property type="term" value="F:antiporter activity"/>
    <property type="evidence" value="ECO:0007669"/>
    <property type="project" value="InterPro"/>
</dbReference>
<keyword evidence="10" id="KW-1185">Reference proteome</keyword>
<gene>
    <name evidence="9" type="ORF">ATZ36_07280</name>
</gene>
<feature type="transmembrane region" description="Helical" evidence="7">
    <location>
        <begin position="23"/>
        <end position="52"/>
    </location>
</feature>
<dbReference type="AlphaFoldDB" id="A0A1E5IHK0"/>
<dbReference type="SUPFAM" id="SSF51735">
    <property type="entry name" value="NAD(P)-binding Rossmann-fold domains"/>
    <property type="match status" value="1"/>
</dbReference>
<proteinExistence type="inferred from homology"/>
<evidence type="ECO:0000256" key="1">
    <source>
        <dbReference type="ARBA" id="ARBA00004141"/>
    </source>
</evidence>
<name>A0A1E5IHK0_ENDTX</name>
<feature type="transmembrane region" description="Helical" evidence="7">
    <location>
        <begin position="72"/>
        <end position="92"/>
    </location>
</feature>
<evidence type="ECO:0000256" key="7">
    <source>
        <dbReference type="SAM" id="Phobius"/>
    </source>
</evidence>
<evidence type="ECO:0000256" key="3">
    <source>
        <dbReference type="ARBA" id="ARBA00022448"/>
    </source>
</evidence>
<keyword evidence="5 7" id="KW-1133">Transmembrane helix</keyword>
<evidence type="ECO:0000256" key="5">
    <source>
        <dbReference type="ARBA" id="ARBA00022989"/>
    </source>
</evidence>
<dbReference type="InterPro" id="IPR003148">
    <property type="entry name" value="RCK_N"/>
</dbReference>
<feature type="transmembrane region" description="Helical" evidence="7">
    <location>
        <begin position="99"/>
        <end position="124"/>
    </location>
</feature>
<dbReference type="InterPro" id="IPR036291">
    <property type="entry name" value="NAD(P)-bd_dom_sf"/>
</dbReference>
<comment type="subcellular location">
    <subcellularLocation>
        <location evidence="1">Membrane</location>
        <topology evidence="1">Multi-pass membrane protein</topology>
    </subcellularLocation>
</comment>
<dbReference type="InterPro" id="IPR006153">
    <property type="entry name" value="Cation/H_exchanger_TM"/>
</dbReference>
<accession>A0A1E5IHK0</accession>
<dbReference type="Gene3D" id="1.20.1530.20">
    <property type="match status" value="1"/>
</dbReference>
<keyword evidence="4 7" id="KW-0812">Transmembrane</keyword>
<evidence type="ECO:0000259" key="8">
    <source>
        <dbReference type="PROSITE" id="PS51201"/>
    </source>
</evidence>
<evidence type="ECO:0000313" key="9">
    <source>
        <dbReference type="EMBL" id="OEG69884.1"/>
    </source>
</evidence>
<dbReference type="EMBL" id="LNVX01000544">
    <property type="protein sequence ID" value="OEG69884.1"/>
    <property type="molecule type" value="Genomic_DNA"/>
</dbReference>
<dbReference type="Proteomes" id="UP000095237">
    <property type="component" value="Unassembled WGS sequence"/>
</dbReference>
<reference evidence="9 10" key="1">
    <citation type="submission" date="2015-11" db="EMBL/GenBank/DDBJ databases">
        <title>Evidence for parallel genomic evolution in an endosymbiosis of termite gut flagellates.</title>
        <authorList>
            <person name="Zheng H."/>
        </authorList>
    </citation>
    <scope>NUCLEOTIDE SEQUENCE [LARGE SCALE GENOMIC DNA]</scope>
    <source>
        <strain evidence="9 10">CET450</strain>
    </source>
</reference>
<dbReference type="Gene3D" id="3.40.50.720">
    <property type="entry name" value="NAD(P)-binding Rossmann-like Domain"/>
    <property type="match status" value="1"/>
</dbReference>
<dbReference type="InterPro" id="IPR038770">
    <property type="entry name" value="Na+/solute_symporter_sf"/>
</dbReference>
<keyword evidence="3" id="KW-0813">Transport</keyword>
<comment type="caution">
    <text evidence="9">The sequence shown here is derived from an EMBL/GenBank/DDBJ whole genome shotgun (WGS) entry which is preliminary data.</text>
</comment>
<dbReference type="Pfam" id="PF00999">
    <property type="entry name" value="Na_H_Exchanger"/>
    <property type="match status" value="1"/>
</dbReference>
<dbReference type="PANTHER" id="PTHR42751">
    <property type="entry name" value="SODIUM/HYDROGEN EXCHANGER FAMILY/TRKA DOMAIN PROTEIN"/>
    <property type="match status" value="1"/>
</dbReference>
<evidence type="ECO:0000256" key="2">
    <source>
        <dbReference type="ARBA" id="ARBA00005551"/>
    </source>
</evidence>
<evidence type="ECO:0000256" key="4">
    <source>
        <dbReference type="ARBA" id="ARBA00022692"/>
    </source>
</evidence>
<feature type="domain" description="RCK N-terminal" evidence="8">
    <location>
        <begin position="229"/>
        <end position="345"/>
    </location>
</feature>
<keyword evidence="6 7" id="KW-0472">Membrane</keyword>
<dbReference type="GO" id="GO:0006813">
    <property type="term" value="P:potassium ion transport"/>
    <property type="evidence" value="ECO:0007669"/>
    <property type="project" value="InterPro"/>
</dbReference>
<dbReference type="GO" id="GO:0016020">
    <property type="term" value="C:membrane"/>
    <property type="evidence" value="ECO:0007669"/>
    <property type="project" value="UniProtKB-SubCell"/>
</dbReference>
<organism evidence="9 10">
    <name type="scientific">Endomicrobium trichonymphae</name>
    <dbReference type="NCBI Taxonomy" id="1408204"/>
    <lineage>
        <taxon>Bacteria</taxon>
        <taxon>Pseudomonadati</taxon>
        <taxon>Elusimicrobiota</taxon>
        <taxon>Endomicrobiia</taxon>
        <taxon>Endomicrobiales</taxon>
        <taxon>Endomicrobiaceae</taxon>
        <taxon>Candidatus Endomicrobiellum</taxon>
    </lineage>
</organism>
<comment type="similarity">
    <text evidence="2">Belongs to the monovalent cation:proton antiporter 2 (CPA2) transporter (TC 2.A.37) family.</text>
</comment>